<accession>A0A5C1Q9V5</accession>
<dbReference type="SUPFAM" id="SSF53146">
    <property type="entry name" value="Nitrogenase accessory factor-like"/>
    <property type="match status" value="1"/>
</dbReference>
<dbReference type="EMBL" id="CP035807">
    <property type="protein sequence ID" value="QEN03890.1"/>
    <property type="molecule type" value="Genomic_DNA"/>
</dbReference>
<dbReference type="OrthoDB" id="9807451at2"/>
<name>A0A5C1Q9V5_9SPIO</name>
<dbReference type="PANTHER" id="PTHR42983:SF1">
    <property type="entry name" value="IRON-MOLYBDENUM PROTEIN"/>
    <property type="match status" value="1"/>
</dbReference>
<protein>
    <recommendedName>
        <fullName evidence="1">Dinitrogenase iron-molybdenum cofactor biosynthesis domain-containing protein</fullName>
    </recommendedName>
</protein>
<gene>
    <name evidence="2" type="ORF">EW093_03965</name>
</gene>
<dbReference type="CDD" id="cd00851">
    <property type="entry name" value="MTH1175"/>
    <property type="match status" value="1"/>
</dbReference>
<dbReference type="InterPro" id="IPR033913">
    <property type="entry name" value="MTH1175_dom"/>
</dbReference>
<dbReference type="Pfam" id="PF02579">
    <property type="entry name" value="Nitro_FeMo-Co"/>
    <property type="match status" value="1"/>
</dbReference>
<reference evidence="2 3" key="1">
    <citation type="submission" date="2019-02" db="EMBL/GenBank/DDBJ databases">
        <authorList>
            <person name="Fomenkov A."/>
            <person name="Dubinina G."/>
            <person name="Grabovich M."/>
            <person name="Vincze T."/>
            <person name="Roberts R.J."/>
        </authorList>
    </citation>
    <scope>NUCLEOTIDE SEQUENCE [LARGE SCALE GENOMIC DNA]</scope>
    <source>
        <strain evidence="2 3">P</strain>
    </source>
</reference>
<evidence type="ECO:0000313" key="3">
    <source>
        <dbReference type="Proteomes" id="UP000323824"/>
    </source>
</evidence>
<sequence>MIIGIPVKEKGADPLIDERFGRCNYFCIIDDKEQITFLENSAKDQASGAGGQSVKLLADEDVDTIISPHIGPKAMDAIKLLNINVFSLGDSITVTQALKNIKAGKLELVDSEKKGLKRV</sequence>
<dbReference type="RefSeq" id="WP_149567147.1">
    <property type="nucleotide sequence ID" value="NZ_CP035807.1"/>
</dbReference>
<evidence type="ECO:0000313" key="2">
    <source>
        <dbReference type="EMBL" id="QEN03890.1"/>
    </source>
</evidence>
<feature type="domain" description="Dinitrogenase iron-molybdenum cofactor biosynthesis" evidence="1">
    <location>
        <begin position="16"/>
        <end position="102"/>
    </location>
</feature>
<dbReference type="InterPro" id="IPR036105">
    <property type="entry name" value="DiNase_FeMo-co_biosyn_sf"/>
</dbReference>
<dbReference type="Gene3D" id="3.30.420.130">
    <property type="entry name" value="Dinitrogenase iron-molybdenum cofactor biosynthesis domain"/>
    <property type="match status" value="1"/>
</dbReference>
<dbReference type="InterPro" id="IPR003731">
    <property type="entry name" value="Di-Nase_FeMo-co_biosynth"/>
</dbReference>
<dbReference type="AlphaFoldDB" id="A0A5C1Q9V5"/>
<proteinExistence type="predicted"/>
<dbReference type="KEGG" id="sper:EW093_03965"/>
<dbReference type="PANTHER" id="PTHR42983">
    <property type="entry name" value="DINITROGENASE IRON-MOLYBDENUM COFACTOR PROTEIN-RELATED"/>
    <property type="match status" value="1"/>
</dbReference>
<reference evidence="2 3" key="2">
    <citation type="submission" date="2019-09" db="EMBL/GenBank/DDBJ databases">
        <title>Complete Genome Sequence and Methylome Analysis of free living Spirochaetas.</title>
        <authorList>
            <person name="Leshcheva N."/>
            <person name="Mikheeva N."/>
        </authorList>
    </citation>
    <scope>NUCLEOTIDE SEQUENCE [LARGE SCALE GENOMIC DNA]</scope>
    <source>
        <strain evidence="2 3">P</strain>
    </source>
</reference>
<keyword evidence="3" id="KW-1185">Reference proteome</keyword>
<dbReference type="Proteomes" id="UP000323824">
    <property type="component" value="Chromosome"/>
</dbReference>
<evidence type="ECO:0000259" key="1">
    <source>
        <dbReference type="Pfam" id="PF02579"/>
    </source>
</evidence>
<organism evidence="2 3">
    <name type="scientific">Thiospirochaeta perfilievii</name>
    <dbReference type="NCBI Taxonomy" id="252967"/>
    <lineage>
        <taxon>Bacteria</taxon>
        <taxon>Pseudomonadati</taxon>
        <taxon>Spirochaetota</taxon>
        <taxon>Spirochaetia</taxon>
        <taxon>Spirochaetales</taxon>
        <taxon>Spirochaetaceae</taxon>
        <taxon>Thiospirochaeta</taxon>
    </lineage>
</organism>